<evidence type="ECO:0000313" key="5">
    <source>
        <dbReference type="EMBL" id="ORE19482.1"/>
    </source>
</evidence>
<dbReference type="Gene3D" id="4.10.1110.10">
    <property type="entry name" value="AN1-like Zinc finger"/>
    <property type="match status" value="1"/>
</dbReference>
<dbReference type="PROSITE" id="PS50053">
    <property type="entry name" value="UBIQUITIN_2"/>
    <property type="match status" value="1"/>
</dbReference>
<reference evidence="5 6" key="1">
    <citation type="journal article" date="2016" name="Proc. Natl. Acad. Sci. U.S.A.">
        <title>Lipid metabolic changes in an early divergent fungus govern the establishment of a mutualistic symbiosis with endobacteria.</title>
        <authorList>
            <person name="Lastovetsky O.A."/>
            <person name="Gaspar M.L."/>
            <person name="Mondo S.J."/>
            <person name="LaButti K.M."/>
            <person name="Sandor L."/>
            <person name="Grigoriev I.V."/>
            <person name="Henry S.A."/>
            <person name="Pawlowska T.E."/>
        </authorList>
    </citation>
    <scope>NUCLEOTIDE SEQUENCE [LARGE SCALE GENOMIC DNA]</scope>
    <source>
        <strain evidence="5 6">ATCC 11559</strain>
    </source>
</reference>
<name>A0A1X0S5A7_RHIZD</name>
<evidence type="ECO:0000256" key="3">
    <source>
        <dbReference type="ARBA" id="ARBA00022833"/>
    </source>
</evidence>
<dbReference type="InterPro" id="IPR035896">
    <property type="entry name" value="AN1-like_Znf"/>
</dbReference>
<dbReference type="SMART" id="SM00213">
    <property type="entry name" value="UBQ"/>
    <property type="match status" value="1"/>
</dbReference>
<dbReference type="Gene3D" id="3.10.20.90">
    <property type="entry name" value="Phosphatidylinositol 3-kinase Catalytic Subunit, Chain A, domain 1"/>
    <property type="match status" value="1"/>
</dbReference>
<dbReference type="EMBL" id="KV921309">
    <property type="protein sequence ID" value="ORE19482.1"/>
    <property type="molecule type" value="Genomic_DNA"/>
</dbReference>
<dbReference type="InterPro" id="IPR019956">
    <property type="entry name" value="Ubiquitin_dom"/>
</dbReference>
<dbReference type="SUPFAM" id="SSF54236">
    <property type="entry name" value="Ubiquitin-like"/>
    <property type="match status" value="1"/>
</dbReference>
<dbReference type="Pfam" id="PF01428">
    <property type="entry name" value="zf-AN1"/>
    <property type="match status" value="1"/>
</dbReference>
<keyword evidence="3" id="KW-0862">Zinc</keyword>
<evidence type="ECO:0000256" key="1">
    <source>
        <dbReference type="ARBA" id="ARBA00022723"/>
    </source>
</evidence>
<keyword evidence="2" id="KW-0863">Zinc-finger</keyword>
<proteinExistence type="predicted"/>
<accession>A0A1X0S5A7</accession>
<dbReference type="PRINTS" id="PR00348">
    <property type="entry name" value="UBIQUITIN"/>
</dbReference>
<feature type="domain" description="Ubiquitin-like" evidence="4">
    <location>
        <begin position="1"/>
        <end position="76"/>
    </location>
</feature>
<dbReference type="InterPro" id="IPR029071">
    <property type="entry name" value="Ubiquitin-like_domsf"/>
</dbReference>
<dbReference type="VEuPathDB" id="FungiDB:BCV72DRAFT_274646"/>
<dbReference type="InterPro" id="IPR000626">
    <property type="entry name" value="Ubiquitin-like_dom"/>
</dbReference>
<dbReference type="InterPro" id="IPR000058">
    <property type="entry name" value="Znf_AN1"/>
</dbReference>
<dbReference type="PANTHER" id="PTHR10666">
    <property type="entry name" value="UBIQUITIN"/>
    <property type="match status" value="1"/>
</dbReference>
<dbReference type="SUPFAM" id="SSF118310">
    <property type="entry name" value="AN1-like Zinc finger"/>
    <property type="match status" value="1"/>
</dbReference>
<dbReference type="SMART" id="SM00154">
    <property type="entry name" value="ZnF_AN1"/>
    <property type="match status" value="1"/>
</dbReference>
<keyword evidence="1" id="KW-0479">Metal-binding</keyword>
<evidence type="ECO:0000313" key="6">
    <source>
        <dbReference type="Proteomes" id="UP000242381"/>
    </source>
</evidence>
<dbReference type="GO" id="GO:0008270">
    <property type="term" value="F:zinc ion binding"/>
    <property type="evidence" value="ECO:0007669"/>
    <property type="project" value="UniProtKB-KW"/>
</dbReference>
<organism evidence="5 6">
    <name type="scientific">Rhizopus microsporus</name>
    <dbReference type="NCBI Taxonomy" id="58291"/>
    <lineage>
        <taxon>Eukaryota</taxon>
        <taxon>Fungi</taxon>
        <taxon>Fungi incertae sedis</taxon>
        <taxon>Mucoromycota</taxon>
        <taxon>Mucoromycotina</taxon>
        <taxon>Mucoromycetes</taxon>
        <taxon>Mucorales</taxon>
        <taxon>Mucorineae</taxon>
        <taxon>Rhizopodaceae</taxon>
        <taxon>Rhizopus</taxon>
    </lineage>
</organism>
<sequence>MQIFVTTVFRSVIVLNVDSFESIDTIKQKINEKLNISDPEYSLSFHGRMLKNIYNLRDYDIRIGSTLQMATSLRGGSSYPNPPNNGKGSVLTLNLENDTITLTDVDDNTEKTRKFFSRQVCRKVLDASEDEKSNGKKRKYQHIIKVRCSLELCTSAYVKIIGDCNYCQAKYCSRHRLPEDHACYNMNVCKQLAHRRNSEKLLNEYCVAILSAILFALGSLMIKSTVEGAHIRDAVSADSSDVGTLDSEATICLGVCNPRIFYCPEDWKPTLNGNCWTCCHEDD</sequence>
<protein>
    <recommendedName>
        <fullName evidence="4">Ubiquitin-like domain-containing protein</fullName>
    </recommendedName>
</protein>
<dbReference type="Pfam" id="PF00240">
    <property type="entry name" value="ubiquitin"/>
    <property type="match status" value="1"/>
</dbReference>
<dbReference type="InterPro" id="IPR050158">
    <property type="entry name" value="Ubiquitin_ubiquitin-like"/>
</dbReference>
<dbReference type="VEuPathDB" id="FungiDB:BCV72DRAFT_207201"/>
<evidence type="ECO:0000256" key="2">
    <source>
        <dbReference type="ARBA" id="ARBA00022771"/>
    </source>
</evidence>
<dbReference type="Proteomes" id="UP000242381">
    <property type="component" value="Unassembled WGS sequence"/>
</dbReference>
<dbReference type="AlphaFoldDB" id="A0A1X0S5A7"/>
<gene>
    <name evidence="5" type="ORF">BCV71DRAFT_262873</name>
</gene>
<evidence type="ECO:0000259" key="4">
    <source>
        <dbReference type="PROSITE" id="PS50053"/>
    </source>
</evidence>